<keyword evidence="1" id="KW-0812">Transmembrane</keyword>
<dbReference type="Proteomes" id="UP000176377">
    <property type="component" value="Unassembled WGS sequence"/>
</dbReference>
<dbReference type="AlphaFoldDB" id="A0A1F6DB43"/>
<feature type="transmembrane region" description="Helical" evidence="1">
    <location>
        <begin position="54"/>
        <end position="78"/>
    </location>
</feature>
<evidence type="ECO:0008006" key="4">
    <source>
        <dbReference type="Google" id="ProtNLM"/>
    </source>
</evidence>
<evidence type="ECO:0000313" key="3">
    <source>
        <dbReference type="Proteomes" id="UP000176377"/>
    </source>
</evidence>
<keyword evidence="1" id="KW-1133">Transmembrane helix</keyword>
<comment type="caution">
    <text evidence="2">The sequence shown here is derived from an EMBL/GenBank/DDBJ whole genome shotgun (WGS) entry which is preliminary data.</text>
</comment>
<evidence type="ECO:0000313" key="2">
    <source>
        <dbReference type="EMBL" id="OGG58560.1"/>
    </source>
</evidence>
<feature type="transmembrane region" description="Helical" evidence="1">
    <location>
        <begin position="90"/>
        <end position="110"/>
    </location>
</feature>
<evidence type="ECO:0000256" key="1">
    <source>
        <dbReference type="SAM" id="Phobius"/>
    </source>
</evidence>
<dbReference type="EMBL" id="MFLA01000032">
    <property type="protein sequence ID" value="OGG58560.1"/>
    <property type="molecule type" value="Genomic_DNA"/>
</dbReference>
<name>A0A1F6DB43_9BACT</name>
<sequence>MLSLFPELLFLAPFSAFVIRISVSIVLAHAAYKHLPVSSAATRTLGVIEGLCALLLFIGAYTQAAALVGLCIFLIHIFMPSLRPLPRSTIILALILCLSLIVTGAGPFAFDLPL</sequence>
<organism evidence="2 3">
    <name type="scientific">Candidatus Kaiserbacteria bacterium RIFCSPHIGHO2_01_FULL_56_24</name>
    <dbReference type="NCBI Taxonomy" id="1798487"/>
    <lineage>
        <taxon>Bacteria</taxon>
        <taxon>Candidatus Kaiseribacteriota</taxon>
    </lineage>
</organism>
<keyword evidence="1" id="KW-0472">Membrane</keyword>
<reference evidence="2 3" key="1">
    <citation type="journal article" date="2016" name="Nat. Commun.">
        <title>Thousands of microbial genomes shed light on interconnected biogeochemical processes in an aquifer system.</title>
        <authorList>
            <person name="Anantharaman K."/>
            <person name="Brown C.T."/>
            <person name="Hug L.A."/>
            <person name="Sharon I."/>
            <person name="Castelle C.J."/>
            <person name="Probst A.J."/>
            <person name="Thomas B.C."/>
            <person name="Singh A."/>
            <person name="Wilkins M.J."/>
            <person name="Karaoz U."/>
            <person name="Brodie E.L."/>
            <person name="Williams K.H."/>
            <person name="Hubbard S.S."/>
            <person name="Banfield J.F."/>
        </authorList>
    </citation>
    <scope>NUCLEOTIDE SEQUENCE [LARGE SCALE GENOMIC DNA]</scope>
</reference>
<proteinExistence type="predicted"/>
<accession>A0A1F6DB43</accession>
<protein>
    <recommendedName>
        <fullName evidence="4">DoxX family protein</fullName>
    </recommendedName>
</protein>
<gene>
    <name evidence="2" type="ORF">A2765_02435</name>
</gene>